<protein>
    <submittedName>
        <fullName evidence="1">Uncharacterized protein</fullName>
    </submittedName>
</protein>
<accession>A0AA36AJ75</accession>
<dbReference type="EMBL" id="OX597814">
    <property type="protein sequence ID" value="CAI9716504.1"/>
    <property type="molecule type" value="Genomic_DNA"/>
</dbReference>
<dbReference type="AlphaFoldDB" id="A0AA36AJ75"/>
<keyword evidence="2" id="KW-1185">Reference proteome</keyword>
<gene>
    <name evidence="1" type="ORF">OCTVUL_1B011361</name>
</gene>
<name>A0AA36AJ75_OCTVU</name>
<proteinExistence type="predicted"/>
<dbReference type="Proteomes" id="UP001162480">
    <property type="component" value="Chromosome 1"/>
</dbReference>
<sequence length="114" mass="13199">MNVSPNGLPHSFHFCDWALCEVMADNSVSKKRKLYTLNFKKSWLKDAELKDYLRQDDKSPDTCYRVCCDSVLKNANKSMLLLHKNTAKHKKAFDCAKSTIELDSFVVKKKNMIH</sequence>
<evidence type="ECO:0000313" key="2">
    <source>
        <dbReference type="Proteomes" id="UP001162480"/>
    </source>
</evidence>
<organism evidence="1 2">
    <name type="scientific">Octopus vulgaris</name>
    <name type="common">Common octopus</name>
    <dbReference type="NCBI Taxonomy" id="6645"/>
    <lineage>
        <taxon>Eukaryota</taxon>
        <taxon>Metazoa</taxon>
        <taxon>Spiralia</taxon>
        <taxon>Lophotrochozoa</taxon>
        <taxon>Mollusca</taxon>
        <taxon>Cephalopoda</taxon>
        <taxon>Coleoidea</taxon>
        <taxon>Octopodiformes</taxon>
        <taxon>Octopoda</taxon>
        <taxon>Incirrata</taxon>
        <taxon>Octopodidae</taxon>
        <taxon>Octopus</taxon>
    </lineage>
</organism>
<reference evidence="1" key="1">
    <citation type="submission" date="2023-08" db="EMBL/GenBank/DDBJ databases">
        <authorList>
            <person name="Alioto T."/>
            <person name="Alioto T."/>
            <person name="Gomez Garrido J."/>
        </authorList>
    </citation>
    <scope>NUCLEOTIDE SEQUENCE</scope>
</reference>
<evidence type="ECO:0000313" key="1">
    <source>
        <dbReference type="EMBL" id="CAI9716504.1"/>
    </source>
</evidence>